<dbReference type="InterPro" id="IPR001680">
    <property type="entry name" value="WD40_rpt"/>
</dbReference>
<dbReference type="FunFam" id="2.130.10.10:FF:000207">
    <property type="entry name" value="Cilia- and flagella-associated protein 52"/>
    <property type="match status" value="1"/>
</dbReference>
<dbReference type="InterPro" id="IPR015943">
    <property type="entry name" value="WD40/YVTN_repeat-like_dom_sf"/>
</dbReference>
<dbReference type="Gramene" id="EFJ35546">
    <property type="protein sequence ID" value="EFJ35546"/>
    <property type="gene ID" value="SELMODRAFT_79631"/>
</dbReference>
<dbReference type="STRING" id="88036.D8QY43"/>
<evidence type="ECO:0000256" key="10">
    <source>
        <dbReference type="ARBA" id="ARBA00029552"/>
    </source>
</evidence>
<dbReference type="SUPFAM" id="SSF50978">
    <property type="entry name" value="WD40 repeat-like"/>
    <property type="match status" value="2"/>
</dbReference>
<dbReference type="AlphaFoldDB" id="D8QY43"/>
<dbReference type="KEGG" id="smo:SELMODRAFT_79631"/>
<feature type="region of interest" description="Disordered" evidence="12">
    <location>
        <begin position="612"/>
        <end position="631"/>
    </location>
</feature>
<organism evidence="14">
    <name type="scientific">Selaginella moellendorffii</name>
    <name type="common">Spikemoss</name>
    <dbReference type="NCBI Taxonomy" id="88036"/>
    <lineage>
        <taxon>Eukaryota</taxon>
        <taxon>Viridiplantae</taxon>
        <taxon>Streptophyta</taxon>
        <taxon>Embryophyta</taxon>
        <taxon>Tracheophyta</taxon>
        <taxon>Lycopodiopsida</taxon>
        <taxon>Selaginellales</taxon>
        <taxon>Selaginellaceae</taxon>
        <taxon>Selaginella</taxon>
    </lineage>
</organism>
<feature type="repeat" description="WD" evidence="11">
    <location>
        <begin position="537"/>
        <end position="574"/>
    </location>
</feature>
<evidence type="ECO:0000313" key="13">
    <source>
        <dbReference type="EMBL" id="EFJ35546.1"/>
    </source>
</evidence>
<keyword evidence="4 11" id="KW-0853">WD repeat</keyword>
<dbReference type="PANTHER" id="PTHR13720:SF14">
    <property type="entry name" value="CILIA- AND FLAGELLA-ASSOCIATED PROTEIN 52"/>
    <property type="match status" value="1"/>
</dbReference>
<dbReference type="PROSITE" id="PS50082">
    <property type="entry name" value="WD_REPEATS_2"/>
    <property type="match status" value="5"/>
</dbReference>
<dbReference type="SMART" id="SM00320">
    <property type="entry name" value="WD40"/>
    <property type="match status" value="9"/>
</dbReference>
<evidence type="ECO:0000256" key="1">
    <source>
        <dbReference type="ARBA" id="ARBA00004230"/>
    </source>
</evidence>
<evidence type="ECO:0000256" key="12">
    <source>
        <dbReference type="SAM" id="MobiDB-lite"/>
    </source>
</evidence>
<feature type="repeat" description="WD" evidence="11">
    <location>
        <begin position="405"/>
        <end position="438"/>
    </location>
</feature>
<feature type="repeat" description="WD" evidence="11">
    <location>
        <begin position="449"/>
        <end position="490"/>
    </location>
</feature>
<keyword evidence="3" id="KW-0963">Cytoplasm</keyword>
<dbReference type="HOGENOM" id="CLU_009244_2_0_1"/>
<dbReference type="InterPro" id="IPR036322">
    <property type="entry name" value="WD40_repeat_dom_sf"/>
</dbReference>
<dbReference type="GO" id="GO:0005930">
    <property type="term" value="C:axoneme"/>
    <property type="evidence" value="ECO:0007669"/>
    <property type="project" value="UniProtKB-ARBA"/>
</dbReference>
<dbReference type="GO" id="GO:0031514">
    <property type="term" value="C:motile cilium"/>
    <property type="evidence" value="ECO:0007669"/>
    <property type="project" value="UniProtKB-SubCell"/>
</dbReference>
<evidence type="ECO:0000313" key="14">
    <source>
        <dbReference type="Proteomes" id="UP000001514"/>
    </source>
</evidence>
<dbReference type="PROSITE" id="PS50294">
    <property type="entry name" value="WD_REPEATS_REGION"/>
    <property type="match status" value="2"/>
</dbReference>
<keyword evidence="6" id="KW-0282">Flagellum</keyword>
<evidence type="ECO:0000256" key="3">
    <source>
        <dbReference type="ARBA" id="ARBA00022490"/>
    </source>
</evidence>
<evidence type="ECO:0000256" key="5">
    <source>
        <dbReference type="ARBA" id="ARBA00022737"/>
    </source>
</evidence>
<evidence type="ECO:0000256" key="8">
    <source>
        <dbReference type="ARBA" id="ARBA00023273"/>
    </source>
</evidence>
<dbReference type="PANTHER" id="PTHR13720">
    <property type="entry name" value="WD-40 REPEAT PROTEIN"/>
    <property type="match status" value="1"/>
</dbReference>
<feature type="repeat" description="WD" evidence="11">
    <location>
        <begin position="499"/>
        <end position="522"/>
    </location>
</feature>
<dbReference type="Pfam" id="PF00400">
    <property type="entry name" value="WD40"/>
    <property type="match status" value="6"/>
</dbReference>
<keyword evidence="14" id="KW-1185">Reference proteome</keyword>
<dbReference type="Gene3D" id="2.130.10.10">
    <property type="entry name" value="YVTN repeat-like/Quinoprotein amine dehydrogenase"/>
    <property type="match status" value="3"/>
</dbReference>
<dbReference type="OMA" id="CWTNMLK"/>
<gene>
    <name evidence="13" type="ORF">SELMODRAFT_79631</name>
</gene>
<dbReference type="InterPro" id="IPR050630">
    <property type="entry name" value="WD_repeat_EMAP"/>
</dbReference>
<dbReference type="InParanoid" id="D8QY43"/>
<feature type="repeat" description="WD" evidence="11">
    <location>
        <begin position="575"/>
        <end position="616"/>
    </location>
</feature>
<comment type="subcellular location">
    <subcellularLocation>
        <location evidence="1">Cell projection</location>
        <location evidence="1">Cilium</location>
        <location evidence="1">Flagellum</location>
    </subcellularLocation>
    <subcellularLocation>
        <location evidence="2">Cytoplasm</location>
    </subcellularLocation>
</comment>
<keyword evidence="5" id="KW-0677">Repeat</keyword>
<dbReference type="eggNOG" id="KOG0266">
    <property type="taxonomic scope" value="Eukaryota"/>
</dbReference>
<name>D8QY43_SELML</name>
<evidence type="ECO:0000256" key="2">
    <source>
        <dbReference type="ARBA" id="ARBA00004496"/>
    </source>
</evidence>
<dbReference type="FunFam" id="2.130.10.10:FF:001320">
    <property type="entry name" value="Predicted protein"/>
    <property type="match status" value="1"/>
</dbReference>
<dbReference type="EMBL" id="GL377568">
    <property type="protein sequence ID" value="EFJ35546.1"/>
    <property type="molecule type" value="Genomic_DNA"/>
</dbReference>
<reference evidence="13 14" key="1">
    <citation type="journal article" date="2011" name="Science">
        <title>The Selaginella genome identifies genetic changes associated with the evolution of vascular plants.</title>
        <authorList>
            <person name="Banks J.A."/>
            <person name="Nishiyama T."/>
            <person name="Hasebe M."/>
            <person name="Bowman J.L."/>
            <person name="Gribskov M."/>
            <person name="dePamphilis C."/>
            <person name="Albert V.A."/>
            <person name="Aono N."/>
            <person name="Aoyama T."/>
            <person name="Ambrose B.A."/>
            <person name="Ashton N.W."/>
            <person name="Axtell M.J."/>
            <person name="Barker E."/>
            <person name="Barker M.S."/>
            <person name="Bennetzen J.L."/>
            <person name="Bonawitz N.D."/>
            <person name="Chapple C."/>
            <person name="Cheng C."/>
            <person name="Correa L.G."/>
            <person name="Dacre M."/>
            <person name="DeBarry J."/>
            <person name="Dreyer I."/>
            <person name="Elias M."/>
            <person name="Engstrom E.M."/>
            <person name="Estelle M."/>
            <person name="Feng L."/>
            <person name="Finet C."/>
            <person name="Floyd S.K."/>
            <person name="Frommer W.B."/>
            <person name="Fujita T."/>
            <person name="Gramzow L."/>
            <person name="Gutensohn M."/>
            <person name="Harholt J."/>
            <person name="Hattori M."/>
            <person name="Heyl A."/>
            <person name="Hirai T."/>
            <person name="Hiwatashi Y."/>
            <person name="Ishikawa M."/>
            <person name="Iwata M."/>
            <person name="Karol K.G."/>
            <person name="Koehler B."/>
            <person name="Kolukisaoglu U."/>
            <person name="Kubo M."/>
            <person name="Kurata T."/>
            <person name="Lalonde S."/>
            <person name="Li K."/>
            <person name="Li Y."/>
            <person name="Litt A."/>
            <person name="Lyons E."/>
            <person name="Manning G."/>
            <person name="Maruyama T."/>
            <person name="Michael T.P."/>
            <person name="Mikami K."/>
            <person name="Miyazaki S."/>
            <person name="Morinaga S."/>
            <person name="Murata T."/>
            <person name="Mueller-Roeber B."/>
            <person name="Nelson D.R."/>
            <person name="Obara M."/>
            <person name="Oguri Y."/>
            <person name="Olmstead R.G."/>
            <person name="Onodera N."/>
            <person name="Petersen B.L."/>
            <person name="Pils B."/>
            <person name="Prigge M."/>
            <person name="Rensing S.A."/>
            <person name="Riano-Pachon D.M."/>
            <person name="Roberts A.W."/>
            <person name="Sato Y."/>
            <person name="Scheller H.V."/>
            <person name="Schulz B."/>
            <person name="Schulz C."/>
            <person name="Shakirov E.V."/>
            <person name="Shibagaki N."/>
            <person name="Shinohara N."/>
            <person name="Shippen D.E."/>
            <person name="Soerensen I."/>
            <person name="Sotooka R."/>
            <person name="Sugimoto N."/>
            <person name="Sugita M."/>
            <person name="Sumikawa N."/>
            <person name="Tanurdzic M."/>
            <person name="Theissen G."/>
            <person name="Ulvskov P."/>
            <person name="Wakazuki S."/>
            <person name="Weng J.K."/>
            <person name="Willats W.W."/>
            <person name="Wipf D."/>
            <person name="Wolf P.G."/>
            <person name="Yang L."/>
            <person name="Zimmer A.D."/>
            <person name="Zhu Q."/>
            <person name="Mitros T."/>
            <person name="Hellsten U."/>
            <person name="Loque D."/>
            <person name="Otillar R."/>
            <person name="Salamov A."/>
            <person name="Schmutz J."/>
            <person name="Shapiro H."/>
            <person name="Lindquist E."/>
            <person name="Lucas S."/>
            <person name="Rokhsar D."/>
            <person name="Grigoriev I.V."/>
        </authorList>
    </citation>
    <scope>NUCLEOTIDE SEQUENCE [LARGE SCALE GENOMIC DNA]</scope>
</reference>
<sequence length="631" mass="68855">MSRPLPLGSVIGYSGTVPGGMVLHPDKSTLVYALGTCIVLRHRGDDHNQEFLQGHSNKVSCLAISRSGKYLATGQVSYMGFTTTIIIWDLEERRILHQLNLHKVKVESLSFSPCETFVASTGGQDDGKLVVWYVKSGKAVCGSPTPIDYAQCVCFFNCTNTKLVTAASAKLTIWEFDEGNRQLRPYDCQLGKIRRVLQTIVIDSKDDYVYVGTQTGDVLQVSLGPKLFQNHGPKQKLCMGVQSTISTPFDDLLVGGGDGNIVLLRSGTLKTVSSTRVHGSVTAMANGNADQSGSFEFFVGTSKSNMYDAKRNMMASQLIHTCHYDKINDVAFPSGYSEVFATCSMDDIRIWQLEKCRELLRIQVPNQKCMSLAFMPDGKSLISGWNDGRIRAFGPQTGKLLYTILNAHKLGVTAITGTSDSGKIISGGVDGQVRVWRIGPHSHSLIATMKEHVEVVNGVQVRKNDSECVSCSSDGSCIVWDLTRFTRNNSMFASTFFKAIQYHPDESQLLTTGTDRKITYWDAYDCAAIRIVDGSLTSEMTALDISPDGTAFVSGGYDKEVLLWNYDEGHPYFTGKGHSEPITKVKISPDQQHVVSVGEEGGIFIWDYKAPTSASTSPASVGSPASGSPEP</sequence>
<evidence type="ECO:0000256" key="4">
    <source>
        <dbReference type="ARBA" id="ARBA00022574"/>
    </source>
</evidence>
<keyword evidence="7" id="KW-0969">Cilium</keyword>
<proteinExistence type="inferred from homology"/>
<comment type="similarity">
    <text evidence="9">Belongs to the CFAP52 family.</text>
</comment>
<dbReference type="Proteomes" id="UP000001514">
    <property type="component" value="Unassembled WGS sequence"/>
</dbReference>
<dbReference type="PROSITE" id="PS00678">
    <property type="entry name" value="WD_REPEATS_1"/>
    <property type="match status" value="1"/>
</dbReference>
<evidence type="ECO:0000256" key="6">
    <source>
        <dbReference type="ARBA" id="ARBA00022846"/>
    </source>
</evidence>
<keyword evidence="8" id="KW-0966">Cell projection</keyword>
<accession>D8QY43</accession>
<evidence type="ECO:0000256" key="9">
    <source>
        <dbReference type="ARBA" id="ARBA00029456"/>
    </source>
</evidence>
<evidence type="ECO:0000256" key="7">
    <source>
        <dbReference type="ARBA" id="ARBA00023069"/>
    </source>
</evidence>
<dbReference type="InterPro" id="IPR019775">
    <property type="entry name" value="WD40_repeat_CS"/>
</dbReference>
<evidence type="ECO:0000256" key="11">
    <source>
        <dbReference type="PROSITE-ProRule" id="PRU00221"/>
    </source>
</evidence>
<protein>
    <recommendedName>
        <fullName evidence="10">Cilia- and flagella-associated protein 52</fullName>
    </recommendedName>
</protein>